<dbReference type="EnsemblMetazoa" id="GPAI025543-RA">
    <property type="protein sequence ID" value="GPAI025543-PA"/>
    <property type="gene ID" value="GPAI025543"/>
</dbReference>
<dbReference type="AlphaFoldDB" id="A0A1A9ZUJ4"/>
<sequence>MRLNAKFSGIIEKNSLPSRVAPKRIRFRRHEANDRQADIATLVKGFSTESADHEPNDIQVDVATFVGKLKLFVETACEHLHDRRLQFQHQLDFYIHRKYRNCSDDVDDKHRLNGPLLPLLSFVRVVVLALDNHDD</sequence>
<name>A0A1A9ZUJ4_GLOPL</name>
<reference evidence="2" key="1">
    <citation type="submission" date="2014-03" db="EMBL/GenBank/DDBJ databases">
        <authorList>
            <person name="Aksoy S."/>
            <person name="Warren W."/>
            <person name="Wilson R.K."/>
        </authorList>
    </citation>
    <scope>NUCLEOTIDE SEQUENCE [LARGE SCALE GENOMIC DNA]</scope>
    <source>
        <strain evidence="2">IAEA</strain>
    </source>
</reference>
<organism evidence="1 2">
    <name type="scientific">Glossina pallidipes</name>
    <name type="common">Tsetse fly</name>
    <dbReference type="NCBI Taxonomy" id="7398"/>
    <lineage>
        <taxon>Eukaryota</taxon>
        <taxon>Metazoa</taxon>
        <taxon>Ecdysozoa</taxon>
        <taxon>Arthropoda</taxon>
        <taxon>Hexapoda</taxon>
        <taxon>Insecta</taxon>
        <taxon>Pterygota</taxon>
        <taxon>Neoptera</taxon>
        <taxon>Endopterygota</taxon>
        <taxon>Diptera</taxon>
        <taxon>Brachycera</taxon>
        <taxon>Muscomorpha</taxon>
        <taxon>Hippoboscoidea</taxon>
        <taxon>Glossinidae</taxon>
        <taxon>Glossina</taxon>
    </lineage>
</organism>
<keyword evidence="2" id="KW-1185">Reference proteome</keyword>
<protein>
    <submittedName>
        <fullName evidence="1">Uncharacterized protein</fullName>
    </submittedName>
</protein>
<dbReference type="Proteomes" id="UP000092445">
    <property type="component" value="Unassembled WGS sequence"/>
</dbReference>
<accession>A0A1A9ZUJ4</accession>
<reference evidence="1" key="2">
    <citation type="submission" date="2020-05" db="UniProtKB">
        <authorList>
            <consortium name="EnsemblMetazoa"/>
        </authorList>
    </citation>
    <scope>IDENTIFICATION</scope>
    <source>
        <strain evidence="1">IAEA</strain>
    </source>
</reference>
<proteinExistence type="predicted"/>
<evidence type="ECO:0000313" key="1">
    <source>
        <dbReference type="EnsemblMetazoa" id="GPAI025543-PA"/>
    </source>
</evidence>
<evidence type="ECO:0000313" key="2">
    <source>
        <dbReference type="Proteomes" id="UP000092445"/>
    </source>
</evidence>
<dbReference type="VEuPathDB" id="VectorBase:GPAI025543"/>